<evidence type="ECO:0000313" key="3">
    <source>
        <dbReference type="Proteomes" id="UP000821853"/>
    </source>
</evidence>
<keyword evidence="1" id="KW-0472">Membrane</keyword>
<dbReference type="AlphaFoldDB" id="A0A9J6G4Q8"/>
<sequence>MARFPTGNTVKIVYSEFRTSRIVTVSYYHPGTRKMPIQLVVLTLAVGVQAAVATALTFKVPAASKQCFHEDIEVNKKASVHFGGCSNTARPAW</sequence>
<accession>A0A9J6G4Q8</accession>
<keyword evidence="1" id="KW-1133">Transmembrane helix</keyword>
<proteinExistence type="predicted"/>
<keyword evidence="1" id="KW-0812">Transmembrane</keyword>
<dbReference type="EMBL" id="JABSTR010000005">
    <property type="protein sequence ID" value="KAH9369911.1"/>
    <property type="molecule type" value="Genomic_DNA"/>
</dbReference>
<feature type="transmembrane region" description="Helical" evidence="1">
    <location>
        <begin position="37"/>
        <end position="58"/>
    </location>
</feature>
<evidence type="ECO:0000256" key="1">
    <source>
        <dbReference type="SAM" id="Phobius"/>
    </source>
</evidence>
<protein>
    <submittedName>
        <fullName evidence="2">Uncharacterized protein</fullName>
    </submittedName>
</protein>
<evidence type="ECO:0000313" key="2">
    <source>
        <dbReference type="EMBL" id="KAH9369911.1"/>
    </source>
</evidence>
<dbReference type="Proteomes" id="UP000821853">
    <property type="component" value="Chromosome 3"/>
</dbReference>
<keyword evidence="3" id="KW-1185">Reference proteome</keyword>
<dbReference type="VEuPathDB" id="VectorBase:HLOH_048526"/>
<comment type="caution">
    <text evidence="2">The sequence shown here is derived from an EMBL/GenBank/DDBJ whole genome shotgun (WGS) entry which is preliminary data.</text>
</comment>
<name>A0A9J6G4Q8_HAELO</name>
<gene>
    <name evidence="2" type="ORF">HPB48_013916</name>
</gene>
<organism evidence="2 3">
    <name type="scientific">Haemaphysalis longicornis</name>
    <name type="common">Bush tick</name>
    <dbReference type="NCBI Taxonomy" id="44386"/>
    <lineage>
        <taxon>Eukaryota</taxon>
        <taxon>Metazoa</taxon>
        <taxon>Ecdysozoa</taxon>
        <taxon>Arthropoda</taxon>
        <taxon>Chelicerata</taxon>
        <taxon>Arachnida</taxon>
        <taxon>Acari</taxon>
        <taxon>Parasitiformes</taxon>
        <taxon>Ixodida</taxon>
        <taxon>Ixodoidea</taxon>
        <taxon>Ixodidae</taxon>
        <taxon>Haemaphysalinae</taxon>
        <taxon>Haemaphysalis</taxon>
    </lineage>
</organism>
<reference evidence="2 3" key="1">
    <citation type="journal article" date="2020" name="Cell">
        <title>Large-Scale Comparative Analyses of Tick Genomes Elucidate Their Genetic Diversity and Vector Capacities.</title>
        <authorList>
            <consortium name="Tick Genome and Microbiome Consortium (TIGMIC)"/>
            <person name="Jia N."/>
            <person name="Wang J."/>
            <person name="Shi W."/>
            <person name="Du L."/>
            <person name="Sun Y."/>
            <person name="Zhan W."/>
            <person name="Jiang J.F."/>
            <person name="Wang Q."/>
            <person name="Zhang B."/>
            <person name="Ji P."/>
            <person name="Bell-Sakyi L."/>
            <person name="Cui X.M."/>
            <person name="Yuan T.T."/>
            <person name="Jiang B.G."/>
            <person name="Yang W.F."/>
            <person name="Lam T.T."/>
            <person name="Chang Q.C."/>
            <person name="Ding S.J."/>
            <person name="Wang X.J."/>
            <person name="Zhu J.G."/>
            <person name="Ruan X.D."/>
            <person name="Zhao L."/>
            <person name="Wei J.T."/>
            <person name="Ye R.Z."/>
            <person name="Que T.C."/>
            <person name="Du C.H."/>
            <person name="Zhou Y.H."/>
            <person name="Cheng J.X."/>
            <person name="Dai P.F."/>
            <person name="Guo W.B."/>
            <person name="Han X.H."/>
            <person name="Huang E.J."/>
            <person name="Li L.F."/>
            <person name="Wei W."/>
            <person name="Gao Y.C."/>
            <person name="Liu J.Z."/>
            <person name="Shao H.Z."/>
            <person name="Wang X."/>
            <person name="Wang C.C."/>
            <person name="Yang T.C."/>
            <person name="Huo Q.B."/>
            <person name="Li W."/>
            <person name="Chen H.Y."/>
            <person name="Chen S.E."/>
            <person name="Zhou L.G."/>
            <person name="Ni X.B."/>
            <person name="Tian J.H."/>
            <person name="Sheng Y."/>
            <person name="Liu T."/>
            <person name="Pan Y.S."/>
            <person name="Xia L.Y."/>
            <person name="Li J."/>
            <person name="Zhao F."/>
            <person name="Cao W.C."/>
        </authorList>
    </citation>
    <scope>NUCLEOTIDE SEQUENCE [LARGE SCALE GENOMIC DNA]</scope>
    <source>
        <strain evidence="2">HaeL-2018</strain>
    </source>
</reference>